<evidence type="ECO:0000256" key="2">
    <source>
        <dbReference type="ARBA" id="ARBA00022448"/>
    </source>
</evidence>
<keyword evidence="4 7" id="KW-0812">Transmembrane</keyword>
<feature type="transmembrane region" description="Helical" evidence="7">
    <location>
        <begin position="195"/>
        <end position="212"/>
    </location>
</feature>
<reference evidence="8" key="1">
    <citation type="submission" date="2016-04" db="EMBL/GenBank/DDBJ databases">
        <authorList>
            <person name="Evans L.H."/>
            <person name="Alamgir A."/>
            <person name="Owens N."/>
            <person name="Weber N.D."/>
            <person name="Virtaneva K."/>
            <person name="Barbian K."/>
            <person name="Babar A."/>
            <person name="Rosenke K."/>
        </authorList>
    </citation>
    <scope>NUCLEOTIDE SEQUENCE</scope>
    <source>
        <strain evidence="8">86</strain>
    </source>
</reference>
<feature type="transmembrane region" description="Helical" evidence="7">
    <location>
        <begin position="170"/>
        <end position="189"/>
    </location>
</feature>
<evidence type="ECO:0000313" key="8">
    <source>
        <dbReference type="EMBL" id="SBW08347.1"/>
    </source>
</evidence>
<dbReference type="Pfam" id="PF01554">
    <property type="entry name" value="MatE"/>
    <property type="match status" value="2"/>
</dbReference>
<dbReference type="PIRSF" id="PIRSF006603">
    <property type="entry name" value="DinF"/>
    <property type="match status" value="1"/>
</dbReference>
<dbReference type="InterPro" id="IPR052031">
    <property type="entry name" value="Membrane_Transporter-Flippase"/>
</dbReference>
<comment type="subcellular location">
    <subcellularLocation>
        <location evidence="1">Cell membrane</location>
        <topology evidence="1">Multi-pass membrane protein</topology>
    </subcellularLocation>
</comment>
<feature type="transmembrane region" description="Helical" evidence="7">
    <location>
        <begin position="20"/>
        <end position="37"/>
    </location>
</feature>
<evidence type="ECO:0000256" key="6">
    <source>
        <dbReference type="ARBA" id="ARBA00023136"/>
    </source>
</evidence>
<dbReference type="PANTHER" id="PTHR43549:SF3">
    <property type="entry name" value="MULTIDRUG RESISTANCE PROTEIN YPNP-RELATED"/>
    <property type="match status" value="1"/>
</dbReference>
<keyword evidence="2" id="KW-0813">Transport</keyword>
<dbReference type="GO" id="GO:0015297">
    <property type="term" value="F:antiporter activity"/>
    <property type="evidence" value="ECO:0007669"/>
    <property type="project" value="InterPro"/>
</dbReference>
<dbReference type="PANTHER" id="PTHR43549">
    <property type="entry name" value="MULTIDRUG RESISTANCE PROTEIN YPNP-RELATED"/>
    <property type="match status" value="1"/>
</dbReference>
<dbReference type="NCBIfam" id="TIGR00797">
    <property type="entry name" value="matE"/>
    <property type="match status" value="1"/>
</dbReference>
<name>A0A212K9M1_9DELT</name>
<feature type="transmembrane region" description="Helical" evidence="7">
    <location>
        <begin position="92"/>
        <end position="117"/>
    </location>
</feature>
<keyword evidence="3" id="KW-1003">Cell membrane</keyword>
<dbReference type="GO" id="GO:0005886">
    <property type="term" value="C:plasma membrane"/>
    <property type="evidence" value="ECO:0007669"/>
    <property type="project" value="UniProtKB-SubCell"/>
</dbReference>
<keyword evidence="6 7" id="KW-0472">Membrane</keyword>
<evidence type="ECO:0000256" key="7">
    <source>
        <dbReference type="SAM" id="Phobius"/>
    </source>
</evidence>
<feature type="transmembrane region" description="Helical" evidence="7">
    <location>
        <begin position="320"/>
        <end position="346"/>
    </location>
</feature>
<feature type="transmembrane region" description="Helical" evidence="7">
    <location>
        <begin position="421"/>
        <end position="445"/>
    </location>
</feature>
<dbReference type="InterPro" id="IPR002528">
    <property type="entry name" value="MATE_fam"/>
</dbReference>
<evidence type="ECO:0008006" key="9">
    <source>
        <dbReference type="Google" id="ProtNLM"/>
    </source>
</evidence>
<keyword evidence="5 7" id="KW-1133">Transmembrane helix</keyword>
<dbReference type="InterPro" id="IPR048279">
    <property type="entry name" value="MdtK-like"/>
</dbReference>
<proteinExistence type="predicted"/>
<evidence type="ECO:0000256" key="3">
    <source>
        <dbReference type="ARBA" id="ARBA00022475"/>
    </source>
</evidence>
<gene>
    <name evidence="8" type="ORF">KL86DPRO_40078</name>
</gene>
<dbReference type="AlphaFoldDB" id="A0A212K9M1"/>
<evidence type="ECO:0000256" key="5">
    <source>
        <dbReference type="ARBA" id="ARBA00022989"/>
    </source>
</evidence>
<sequence length="450" mass="47555">MNTHELDLTKGNVLRTLARFSIPILATNILQSLYSMADMLVVGHFVGDTGLAAISNASMLVFLITSFSIGFSMGGNVLVARCKGAGDTEGQNLSVSVLFASMFLLSLVVTVATLAGYGPLFRLMEVPDEALTDANEYMRILSVGIVFVFGYNAVSAILRGLGDSINPLRFAVAATVLNIVLDLLFVGWLGFGTKGAAIATVISQGGAFFIGLQDLRKRGLLSGLKAAGFTEAKSKLTDLVRVGVPYAAQMVVVNFSYLVITGMINTYGLTVAAAAGVGLKINTFAAMPCWAIGQAVTAMTAQNIGAGNIGRVRQVVRKGLLCSLTATGILVLLVQVFAGQVIMLFGQSEQGFVDAGVQYLRVCCSVNCLFYVTMYTLDSFAVGAGAPRLALFNSLLDSLVLRLPFIWILEVFLAQGLAGIYLGQALAPVVPAIIGLVFFLGNTWVANRQP</sequence>
<evidence type="ECO:0000256" key="1">
    <source>
        <dbReference type="ARBA" id="ARBA00004651"/>
    </source>
</evidence>
<dbReference type="CDD" id="cd13138">
    <property type="entry name" value="MATE_yoeA_like"/>
    <property type="match status" value="1"/>
</dbReference>
<evidence type="ECO:0000256" key="4">
    <source>
        <dbReference type="ARBA" id="ARBA00022692"/>
    </source>
</evidence>
<organism evidence="8">
    <name type="scientific">uncultured delta proteobacterium</name>
    <dbReference type="NCBI Taxonomy" id="34034"/>
    <lineage>
        <taxon>Bacteria</taxon>
        <taxon>Deltaproteobacteria</taxon>
        <taxon>environmental samples</taxon>
    </lineage>
</organism>
<protein>
    <recommendedName>
        <fullName evidence="9">MATE efflux family protein</fullName>
    </recommendedName>
</protein>
<feature type="transmembrane region" description="Helical" evidence="7">
    <location>
        <begin position="57"/>
        <end position="80"/>
    </location>
</feature>
<accession>A0A212K9M1</accession>
<feature type="transmembrane region" description="Helical" evidence="7">
    <location>
        <begin position="137"/>
        <end position="158"/>
    </location>
</feature>
<dbReference type="GO" id="GO:0042910">
    <property type="term" value="F:xenobiotic transmembrane transporter activity"/>
    <property type="evidence" value="ECO:0007669"/>
    <property type="project" value="InterPro"/>
</dbReference>
<dbReference type="EMBL" id="FLUQ01000004">
    <property type="protein sequence ID" value="SBW08347.1"/>
    <property type="molecule type" value="Genomic_DNA"/>
</dbReference>